<evidence type="ECO:0000256" key="1">
    <source>
        <dbReference type="ARBA" id="ARBA00005791"/>
    </source>
</evidence>
<keyword evidence="5" id="KW-0676">Redox-active center</keyword>
<evidence type="ECO:0000256" key="5">
    <source>
        <dbReference type="ARBA" id="ARBA00023284"/>
    </source>
</evidence>
<keyword evidence="4" id="KW-1015">Disulfide bond</keyword>
<keyword evidence="6" id="KW-0472">Membrane</keyword>
<dbReference type="Pfam" id="PF13462">
    <property type="entry name" value="Thioredoxin_4"/>
    <property type="match status" value="1"/>
</dbReference>
<dbReference type="InterPro" id="IPR013766">
    <property type="entry name" value="Thioredoxin_domain"/>
</dbReference>
<proteinExistence type="inferred from homology"/>
<reference evidence="8 9" key="1">
    <citation type="journal article" date="2016" name="Nat. Commun.">
        <title>Thousands of microbial genomes shed light on interconnected biogeochemical processes in an aquifer system.</title>
        <authorList>
            <person name="Anantharaman K."/>
            <person name="Brown C.T."/>
            <person name="Hug L.A."/>
            <person name="Sharon I."/>
            <person name="Castelle C.J."/>
            <person name="Probst A.J."/>
            <person name="Thomas B.C."/>
            <person name="Singh A."/>
            <person name="Wilkins M.J."/>
            <person name="Karaoz U."/>
            <person name="Brodie E.L."/>
            <person name="Williams K.H."/>
            <person name="Hubbard S.S."/>
            <person name="Banfield J.F."/>
        </authorList>
    </citation>
    <scope>NUCLEOTIDE SEQUENCE [LARGE SCALE GENOMIC DNA]</scope>
</reference>
<accession>A0A1G2R1Q9</accession>
<name>A0A1G2R1Q9_9BACT</name>
<evidence type="ECO:0000256" key="4">
    <source>
        <dbReference type="ARBA" id="ARBA00023157"/>
    </source>
</evidence>
<keyword evidence="2" id="KW-0732">Signal</keyword>
<evidence type="ECO:0000256" key="6">
    <source>
        <dbReference type="SAM" id="Phobius"/>
    </source>
</evidence>
<evidence type="ECO:0000313" key="9">
    <source>
        <dbReference type="Proteomes" id="UP000178092"/>
    </source>
</evidence>
<evidence type="ECO:0000259" key="7">
    <source>
        <dbReference type="PROSITE" id="PS51352"/>
    </source>
</evidence>
<comment type="caution">
    <text evidence="8">The sequence shown here is derived from an EMBL/GenBank/DDBJ whole genome shotgun (WGS) entry which is preliminary data.</text>
</comment>
<sequence length="277" mass="29850">MLVFLLVASSNLNHTIMTDQPIKYETKTPGIQPPAKNKNLAVPIAIVIAGALIAGSVYFSLGKAATSPTAAGDNAAAANQQLPQGDTSSLDQMAAISAGDHIRGNPNAPVKIVEYSDTECPFCKRFHGTMKQIMDEYGKSGKVAWVYRQFPLTQLHPKALKEAEATECANELGGNDKFWAYIDRLLEVTPSNNGLDPAELPNIAQYIGLDRAKFDTCLNSGKYTQHIEQDTQNATATGGNGTPWSIVIAKNGNKYPISGAQPYTSLKQLIELALQEK</sequence>
<comment type="similarity">
    <text evidence="1">Belongs to the thioredoxin family. DsbA subfamily.</text>
</comment>
<evidence type="ECO:0000256" key="2">
    <source>
        <dbReference type="ARBA" id="ARBA00022729"/>
    </source>
</evidence>
<keyword evidence="6" id="KW-0812">Transmembrane</keyword>
<gene>
    <name evidence="8" type="ORF">A3C04_04190</name>
</gene>
<protein>
    <recommendedName>
        <fullName evidence="7">Thioredoxin domain-containing protein</fullName>
    </recommendedName>
</protein>
<dbReference type="SUPFAM" id="SSF52833">
    <property type="entry name" value="Thioredoxin-like"/>
    <property type="match status" value="1"/>
</dbReference>
<feature type="domain" description="Thioredoxin" evidence="7">
    <location>
        <begin position="69"/>
        <end position="275"/>
    </location>
</feature>
<dbReference type="PANTHER" id="PTHR13887:SF14">
    <property type="entry name" value="DISULFIDE BOND FORMATION PROTEIN D"/>
    <property type="match status" value="1"/>
</dbReference>
<organism evidence="8 9">
    <name type="scientific">Candidatus Wildermuthbacteria bacterium RIFCSPHIGHO2_02_FULL_45_25</name>
    <dbReference type="NCBI Taxonomy" id="1802450"/>
    <lineage>
        <taxon>Bacteria</taxon>
        <taxon>Candidatus Wildermuthiibacteriota</taxon>
    </lineage>
</organism>
<evidence type="ECO:0000256" key="3">
    <source>
        <dbReference type="ARBA" id="ARBA00023002"/>
    </source>
</evidence>
<dbReference type="AlphaFoldDB" id="A0A1G2R1Q9"/>
<dbReference type="PROSITE" id="PS51352">
    <property type="entry name" value="THIOREDOXIN_2"/>
    <property type="match status" value="1"/>
</dbReference>
<dbReference type="InterPro" id="IPR036249">
    <property type="entry name" value="Thioredoxin-like_sf"/>
</dbReference>
<dbReference type="EMBL" id="MHTV01000023">
    <property type="protein sequence ID" value="OHA66786.1"/>
    <property type="molecule type" value="Genomic_DNA"/>
</dbReference>
<keyword evidence="3" id="KW-0560">Oxidoreductase</keyword>
<dbReference type="Gene3D" id="3.40.30.10">
    <property type="entry name" value="Glutaredoxin"/>
    <property type="match status" value="1"/>
</dbReference>
<dbReference type="PANTHER" id="PTHR13887">
    <property type="entry name" value="GLUTATHIONE S-TRANSFERASE KAPPA"/>
    <property type="match status" value="1"/>
</dbReference>
<feature type="transmembrane region" description="Helical" evidence="6">
    <location>
        <begin position="42"/>
        <end position="61"/>
    </location>
</feature>
<dbReference type="InterPro" id="IPR012336">
    <property type="entry name" value="Thioredoxin-like_fold"/>
</dbReference>
<dbReference type="Proteomes" id="UP000178092">
    <property type="component" value="Unassembled WGS sequence"/>
</dbReference>
<evidence type="ECO:0000313" key="8">
    <source>
        <dbReference type="EMBL" id="OHA66786.1"/>
    </source>
</evidence>
<keyword evidence="6" id="KW-1133">Transmembrane helix</keyword>
<dbReference type="GO" id="GO:0016491">
    <property type="term" value="F:oxidoreductase activity"/>
    <property type="evidence" value="ECO:0007669"/>
    <property type="project" value="UniProtKB-KW"/>
</dbReference>